<dbReference type="PRINTS" id="PR00032">
    <property type="entry name" value="HTHARAC"/>
</dbReference>
<keyword evidence="3" id="KW-0804">Transcription</keyword>
<dbReference type="PROSITE" id="PS00041">
    <property type="entry name" value="HTH_ARAC_FAMILY_1"/>
    <property type="match status" value="1"/>
</dbReference>
<dbReference type="RefSeq" id="WP_244747085.1">
    <property type="nucleotide sequence ID" value="NZ_CP095071.1"/>
</dbReference>
<keyword evidence="2" id="KW-0238">DNA-binding</keyword>
<keyword evidence="6" id="KW-1185">Reference proteome</keyword>
<feature type="domain" description="HTH araC/xylS-type" evidence="4">
    <location>
        <begin position="168"/>
        <end position="266"/>
    </location>
</feature>
<dbReference type="PROSITE" id="PS01124">
    <property type="entry name" value="HTH_ARAC_FAMILY_2"/>
    <property type="match status" value="1"/>
</dbReference>
<dbReference type="Pfam" id="PF12833">
    <property type="entry name" value="HTH_18"/>
    <property type="match status" value="1"/>
</dbReference>
<evidence type="ECO:0000256" key="3">
    <source>
        <dbReference type="ARBA" id="ARBA00023163"/>
    </source>
</evidence>
<keyword evidence="1" id="KW-0805">Transcription regulation</keyword>
<evidence type="ECO:0000313" key="6">
    <source>
        <dbReference type="Proteomes" id="UP000831537"/>
    </source>
</evidence>
<dbReference type="InterPro" id="IPR003313">
    <property type="entry name" value="AraC-bd"/>
</dbReference>
<dbReference type="SUPFAM" id="SSF51215">
    <property type="entry name" value="Regulatory protein AraC"/>
    <property type="match status" value="1"/>
</dbReference>
<sequence length="270" mass="31956">MSQFPKVVAYYYKHWHEFEMSLHQHQAMEIMYVIDGKCQVEVDQRTVQMRKGQYIFIQSQVKHRLIIDRSHPCRMLNIEFIIEERDESYISFEKLAGQLNGLWEANRSHLLLKDNESVFFTLRQLVLELDHQSSENELLIDNLIIQLLMWMARNQRELESDADNQYIKKALTFIHESYDTEITVTDIANVTHLHPNYLHRIFKQSLGSTINQYITKVRMDKAKMLLINTGIPVTDIANYVGMNTSQYFSSTFKRNTGLSPSAYRDHFREI</sequence>
<dbReference type="Proteomes" id="UP000831537">
    <property type="component" value="Chromosome"/>
</dbReference>
<dbReference type="Gene3D" id="1.10.10.60">
    <property type="entry name" value="Homeodomain-like"/>
    <property type="match status" value="2"/>
</dbReference>
<reference evidence="5 6" key="1">
    <citation type="submission" date="2022-04" db="EMBL/GenBank/DDBJ databases">
        <title>Gracilibacillus sp. isolated from saltern.</title>
        <authorList>
            <person name="Won M."/>
            <person name="Lee C.-M."/>
            <person name="Woen H.-Y."/>
            <person name="Kwon S.-W."/>
        </authorList>
    </citation>
    <scope>NUCLEOTIDE SEQUENCE [LARGE SCALE GENOMIC DNA]</scope>
    <source>
        <strain evidence="5 6">SSPM10-3</strain>
    </source>
</reference>
<protein>
    <submittedName>
        <fullName evidence="5">AraC family transcriptional regulator</fullName>
    </submittedName>
</protein>
<dbReference type="InterPro" id="IPR014710">
    <property type="entry name" value="RmlC-like_jellyroll"/>
</dbReference>
<dbReference type="InterPro" id="IPR018062">
    <property type="entry name" value="HTH_AraC-typ_CS"/>
</dbReference>
<evidence type="ECO:0000256" key="2">
    <source>
        <dbReference type="ARBA" id="ARBA00023125"/>
    </source>
</evidence>
<dbReference type="InterPro" id="IPR009057">
    <property type="entry name" value="Homeodomain-like_sf"/>
</dbReference>
<dbReference type="Pfam" id="PF02311">
    <property type="entry name" value="AraC_binding"/>
    <property type="match status" value="1"/>
</dbReference>
<name>A0ABY4GU30_9BACI</name>
<accession>A0ABY4GU30</accession>
<evidence type="ECO:0000256" key="1">
    <source>
        <dbReference type="ARBA" id="ARBA00023015"/>
    </source>
</evidence>
<dbReference type="InterPro" id="IPR020449">
    <property type="entry name" value="Tscrpt_reg_AraC-type_HTH"/>
</dbReference>
<organism evidence="5 6">
    <name type="scientific">Gracilibacillus salinarum</name>
    <dbReference type="NCBI Taxonomy" id="2932255"/>
    <lineage>
        <taxon>Bacteria</taxon>
        <taxon>Bacillati</taxon>
        <taxon>Bacillota</taxon>
        <taxon>Bacilli</taxon>
        <taxon>Bacillales</taxon>
        <taxon>Bacillaceae</taxon>
        <taxon>Gracilibacillus</taxon>
    </lineage>
</organism>
<dbReference type="SUPFAM" id="SSF46689">
    <property type="entry name" value="Homeodomain-like"/>
    <property type="match status" value="2"/>
</dbReference>
<evidence type="ECO:0000313" key="5">
    <source>
        <dbReference type="EMBL" id="UOQ86722.1"/>
    </source>
</evidence>
<gene>
    <name evidence="5" type="ORF">MUN87_07490</name>
</gene>
<dbReference type="PANTHER" id="PTHR43280">
    <property type="entry name" value="ARAC-FAMILY TRANSCRIPTIONAL REGULATOR"/>
    <property type="match status" value="1"/>
</dbReference>
<evidence type="ECO:0000259" key="4">
    <source>
        <dbReference type="PROSITE" id="PS01124"/>
    </source>
</evidence>
<dbReference type="EMBL" id="CP095071">
    <property type="protein sequence ID" value="UOQ86722.1"/>
    <property type="molecule type" value="Genomic_DNA"/>
</dbReference>
<dbReference type="SMART" id="SM00342">
    <property type="entry name" value="HTH_ARAC"/>
    <property type="match status" value="1"/>
</dbReference>
<dbReference type="InterPro" id="IPR018060">
    <property type="entry name" value="HTH_AraC"/>
</dbReference>
<dbReference type="Gene3D" id="2.60.120.10">
    <property type="entry name" value="Jelly Rolls"/>
    <property type="match status" value="1"/>
</dbReference>
<dbReference type="PANTHER" id="PTHR43280:SF28">
    <property type="entry name" value="HTH-TYPE TRANSCRIPTIONAL ACTIVATOR RHAS"/>
    <property type="match status" value="1"/>
</dbReference>
<proteinExistence type="predicted"/>
<dbReference type="InterPro" id="IPR037923">
    <property type="entry name" value="HTH-like"/>
</dbReference>